<evidence type="ECO:0000256" key="2">
    <source>
        <dbReference type="ARBA" id="ARBA00022598"/>
    </source>
</evidence>
<dbReference type="Gene3D" id="3.40.50.12780">
    <property type="entry name" value="N-terminal domain of ligase-like"/>
    <property type="match status" value="1"/>
</dbReference>
<dbReference type="NCBIfam" id="NF004837">
    <property type="entry name" value="PRK06187.1"/>
    <property type="match status" value="1"/>
</dbReference>
<dbReference type="Proteomes" id="UP000624041">
    <property type="component" value="Unassembled WGS sequence"/>
</dbReference>
<evidence type="ECO:0000256" key="1">
    <source>
        <dbReference type="ARBA" id="ARBA00006432"/>
    </source>
</evidence>
<evidence type="ECO:0000259" key="4">
    <source>
        <dbReference type="Pfam" id="PF13193"/>
    </source>
</evidence>
<accession>A0A918CZE9</accession>
<organism evidence="5 6">
    <name type="scientific">Oceanobacillus indicireducens</name>
    <dbReference type="NCBI Taxonomy" id="1004261"/>
    <lineage>
        <taxon>Bacteria</taxon>
        <taxon>Bacillati</taxon>
        <taxon>Bacillota</taxon>
        <taxon>Bacilli</taxon>
        <taxon>Bacillales</taxon>
        <taxon>Bacillaceae</taxon>
        <taxon>Oceanobacillus</taxon>
    </lineage>
</organism>
<feature type="domain" description="AMP-dependent synthetase/ligase" evidence="3">
    <location>
        <begin position="8"/>
        <end position="376"/>
    </location>
</feature>
<keyword evidence="6" id="KW-1185">Reference proteome</keyword>
<dbReference type="EMBL" id="BMOS01000003">
    <property type="protein sequence ID" value="GGN52048.1"/>
    <property type="molecule type" value="Genomic_DNA"/>
</dbReference>
<proteinExistence type="inferred from homology"/>
<dbReference type="InterPro" id="IPR000873">
    <property type="entry name" value="AMP-dep_synth/lig_dom"/>
</dbReference>
<gene>
    <name evidence="5" type="ORF">GCM10007971_07210</name>
</gene>
<dbReference type="InterPro" id="IPR020845">
    <property type="entry name" value="AMP-binding_CS"/>
</dbReference>
<reference evidence="5" key="1">
    <citation type="journal article" date="2014" name="Int. J. Syst. Evol. Microbiol.">
        <title>Complete genome sequence of Corynebacterium casei LMG S-19264T (=DSM 44701T), isolated from a smear-ripened cheese.</title>
        <authorList>
            <consortium name="US DOE Joint Genome Institute (JGI-PGF)"/>
            <person name="Walter F."/>
            <person name="Albersmeier A."/>
            <person name="Kalinowski J."/>
            <person name="Ruckert C."/>
        </authorList>
    </citation>
    <scope>NUCLEOTIDE SEQUENCE</scope>
    <source>
        <strain evidence="5">JCM 17251</strain>
    </source>
</reference>
<dbReference type="PROSITE" id="PS00455">
    <property type="entry name" value="AMP_BINDING"/>
    <property type="match status" value="1"/>
</dbReference>
<feature type="domain" description="AMP-binding enzyme C-terminal" evidence="4">
    <location>
        <begin position="427"/>
        <end position="501"/>
    </location>
</feature>
<reference evidence="5" key="2">
    <citation type="submission" date="2020-09" db="EMBL/GenBank/DDBJ databases">
        <authorList>
            <person name="Sun Q."/>
            <person name="Ohkuma M."/>
        </authorList>
    </citation>
    <scope>NUCLEOTIDE SEQUENCE</scope>
    <source>
        <strain evidence="5">JCM 17251</strain>
    </source>
</reference>
<dbReference type="PANTHER" id="PTHR24096">
    <property type="entry name" value="LONG-CHAIN-FATTY-ACID--COA LIGASE"/>
    <property type="match status" value="1"/>
</dbReference>
<dbReference type="AlphaFoldDB" id="A0A918CZE9"/>
<dbReference type="FunFam" id="3.30.300.30:FF:000008">
    <property type="entry name" value="2,3-dihydroxybenzoate-AMP ligase"/>
    <property type="match status" value="1"/>
</dbReference>
<evidence type="ECO:0000313" key="5">
    <source>
        <dbReference type="EMBL" id="GGN52048.1"/>
    </source>
</evidence>
<name>A0A918CZE9_9BACI</name>
<dbReference type="Gene3D" id="3.30.300.30">
    <property type="match status" value="1"/>
</dbReference>
<dbReference type="InterPro" id="IPR042099">
    <property type="entry name" value="ANL_N_sf"/>
</dbReference>
<dbReference type="PRINTS" id="PR00154">
    <property type="entry name" value="AMPBINDING"/>
</dbReference>
<dbReference type="GO" id="GO:0016405">
    <property type="term" value="F:CoA-ligase activity"/>
    <property type="evidence" value="ECO:0007669"/>
    <property type="project" value="TreeGrafter"/>
</dbReference>
<dbReference type="PANTHER" id="PTHR24096:SF149">
    <property type="entry name" value="AMP-BINDING DOMAIN-CONTAINING PROTEIN-RELATED"/>
    <property type="match status" value="1"/>
</dbReference>
<keyword evidence="2 5" id="KW-0436">Ligase</keyword>
<dbReference type="InterPro" id="IPR025110">
    <property type="entry name" value="AMP-bd_C"/>
</dbReference>
<evidence type="ECO:0000259" key="3">
    <source>
        <dbReference type="Pfam" id="PF00501"/>
    </source>
</evidence>
<comment type="similarity">
    <text evidence="1">Belongs to the ATP-dependent AMP-binding enzyme family.</text>
</comment>
<dbReference type="Pfam" id="PF13193">
    <property type="entry name" value="AMP-binding_C"/>
    <property type="match status" value="1"/>
</dbReference>
<dbReference type="RefSeq" id="WP_188856054.1">
    <property type="nucleotide sequence ID" value="NZ_BMOS01000003.1"/>
</dbReference>
<comment type="caution">
    <text evidence="5">The sequence shown here is derived from an EMBL/GenBank/DDBJ whole genome shotgun (WGS) entry which is preliminary data.</text>
</comment>
<sequence length="518" mass="57841">MLLTQLLEENIKSFGEYSLLYYGDKSYTNIETRDIAKKVSTMISDLGIDVGDRVLVCMPNCPEVIFSYQGILRSGAIVVPVMYLLHEKEINFILENSEAKAVITSSPLLRKIVKATDGLKEKPKVICVDTPKEEDLVRNNDLEIIEWEEAFSKIDLKKERSPALKEDDMAVILYTSGTTGKPKGVILTHKNLYSNTANGLALRDEDEERGTTLGVLPLAHIYGFGVMNGLLMQGNSVVIFSKFDAEEVFKAIEKFKIKSFAGVPAMVYAMVYNPNADQYDLSSLETVGSGSAALPVSLRKKFIEKFNAEVRDAYGLSEASPGVASQRNDMPIKEGSVGIPMPGVKIKIADENGEELPVGEIGELLIQGDNVTQGYFRNEEATKEAFKDGWLCTGDMARVDEDGYLFIVDRKKDLIIRGGFNIYPRDLEELLAKHEAVLEVAVIGIPSERMGEEILACVVKKEDVEVTEQELLEYCQVHVAKYKTPRQILFIDELPRNGVGKILKMHLKDMYQDHQFQN</sequence>
<dbReference type="InterPro" id="IPR020459">
    <property type="entry name" value="AMP-binding"/>
</dbReference>
<dbReference type="SUPFAM" id="SSF56801">
    <property type="entry name" value="Acetyl-CoA synthetase-like"/>
    <property type="match status" value="1"/>
</dbReference>
<evidence type="ECO:0000313" key="6">
    <source>
        <dbReference type="Proteomes" id="UP000624041"/>
    </source>
</evidence>
<dbReference type="InterPro" id="IPR045851">
    <property type="entry name" value="AMP-bd_C_sf"/>
</dbReference>
<dbReference type="Pfam" id="PF00501">
    <property type="entry name" value="AMP-binding"/>
    <property type="match status" value="1"/>
</dbReference>
<protein>
    <submittedName>
        <fullName evidence="5">Long-chain-fatty-acid--CoA ligase</fullName>
    </submittedName>
</protein>